<dbReference type="Gene3D" id="3.40.605.10">
    <property type="entry name" value="Aldehyde Dehydrogenase, Chain A, domain 1"/>
    <property type="match status" value="1"/>
</dbReference>
<dbReference type="Gene3D" id="3.40.309.10">
    <property type="entry name" value="Aldehyde Dehydrogenase, Chain A, domain 2"/>
    <property type="match status" value="1"/>
</dbReference>
<dbReference type="GO" id="GO:0016620">
    <property type="term" value="F:oxidoreductase activity, acting on the aldehyde or oxo group of donors, NAD or NADP as acceptor"/>
    <property type="evidence" value="ECO:0007669"/>
    <property type="project" value="InterPro"/>
</dbReference>
<dbReference type="PANTHER" id="PTHR42804:SF1">
    <property type="entry name" value="ALDEHYDE DEHYDROGENASE-RELATED"/>
    <property type="match status" value="1"/>
</dbReference>
<dbReference type="FunFam" id="3.40.309.10:FF:000012">
    <property type="entry name" value="Betaine aldehyde dehydrogenase"/>
    <property type="match status" value="1"/>
</dbReference>
<dbReference type="InterPro" id="IPR016161">
    <property type="entry name" value="Ald_DH/histidinol_DH"/>
</dbReference>
<protein>
    <submittedName>
        <fullName evidence="4">Unannotated protein</fullName>
    </submittedName>
</protein>
<dbReference type="InterPro" id="IPR015590">
    <property type="entry name" value="Aldehyde_DH_dom"/>
</dbReference>
<gene>
    <name evidence="4" type="ORF">UFOPK1421_01550</name>
</gene>
<evidence type="ECO:0000256" key="2">
    <source>
        <dbReference type="ARBA" id="ARBA00023002"/>
    </source>
</evidence>
<proteinExistence type="inferred from homology"/>
<dbReference type="InterPro" id="IPR016162">
    <property type="entry name" value="Ald_DH_N"/>
</dbReference>
<dbReference type="PANTHER" id="PTHR42804">
    <property type="entry name" value="ALDEHYDE DEHYDROGENASE"/>
    <property type="match status" value="1"/>
</dbReference>
<organism evidence="4">
    <name type="scientific">freshwater metagenome</name>
    <dbReference type="NCBI Taxonomy" id="449393"/>
    <lineage>
        <taxon>unclassified sequences</taxon>
        <taxon>metagenomes</taxon>
        <taxon>ecological metagenomes</taxon>
    </lineage>
</organism>
<keyword evidence="2" id="KW-0560">Oxidoreductase</keyword>
<reference evidence="4" key="1">
    <citation type="submission" date="2020-05" db="EMBL/GenBank/DDBJ databases">
        <authorList>
            <person name="Chiriac C."/>
            <person name="Salcher M."/>
            <person name="Ghai R."/>
            <person name="Kavagutti S V."/>
        </authorList>
    </citation>
    <scope>NUCLEOTIDE SEQUENCE</scope>
</reference>
<sequence length="493" mass="51935">MSQSTTSIDKTYKLLIGGQWVVGDEGTCAVVNPATEEIVGYAPEASVAQAEAAAQAAQDAFPAWWRTPPTERARLLQALADTLRERQGDLVPLIISETGATAMVGSRMQVPVAIERCERYARSATRSWDIALPPSVMQATPLAAGGLIGGVVHRQPVGVVACISPYNFPLVNMVGKIAPALAVGCTVVMKPAPQDPLAIIELAEIMHAVGFPPGVVNVITSSKPAPAAALTTSPNVDMVSFTGSTGVGVRIMEAGAATMKRQLLELGGKGAGLVLHDADLAKAVGAIQSVWSFHSGQICTAPTRAIVHRSRYDELVGALAAIAPNLKVGDPTAMDTLVGPVISAAQRGRIESYIQAGADEGAEIIVDGRRPSHMERGFYVAPTLIAGCRADMSPVQEEIFGPVVVVIPFDDEDEGIAIANGTEFGLYDYVFSQDTDRAYRIARQLRSGNVGINSAQRNHEAPFGGFKMSGVGRDGGDFGMLCYTEMQSLIWPG</sequence>
<accession>A0A6J6CUS2</accession>
<feature type="domain" description="Aldehyde dehydrogenase" evidence="3">
    <location>
        <begin position="20"/>
        <end position="488"/>
    </location>
</feature>
<dbReference type="SUPFAM" id="SSF53720">
    <property type="entry name" value="ALDH-like"/>
    <property type="match status" value="1"/>
</dbReference>
<dbReference type="FunFam" id="3.40.605.10:FF:000007">
    <property type="entry name" value="NAD/NADP-dependent betaine aldehyde dehydrogenase"/>
    <property type="match status" value="1"/>
</dbReference>
<name>A0A6J6CUS2_9ZZZZ</name>
<dbReference type="InterPro" id="IPR016163">
    <property type="entry name" value="Ald_DH_C"/>
</dbReference>
<evidence type="ECO:0000313" key="4">
    <source>
        <dbReference type="EMBL" id="CAB4555242.1"/>
    </source>
</evidence>
<comment type="similarity">
    <text evidence="1">Belongs to the aldehyde dehydrogenase family.</text>
</comment>
<dbReference type="EMBL" id="CAEZSL010000237">
    <property type="protein sequence ID" value="CAB4555242.1"/>
    <property type="molecule type" value="Genomic_DNA"/>
</dbReference>
<evidence type="ECO:0000256" key="1">
    <source>
        <dbReference type="ARBA" id="ARBA00009986"/>
    </source>
</evidence>
<dbReference type="Pfam" id="PF00171">
    <property type="entry name" value="Aldedh"/>
    <property type="match status" value="1"/>
</dbReference>
<evidence type="ECO:0000259" key="3">
    <source>
        <dbReference type="Pfam" id="PF00171"/>
    </source>
</evidence>
<dbReference type="AlphaFoldDB" id="A0A6J6CUS2"/>